<evidence type="ECO:0000313" key="3">
    <source>
        <dbReference type="Proteomes" id="UP001305779"/>
    </source>
</evidence>
<reference evidence="2 3" key="1">
    <citation type="journal article" date="2023" name="G3 (Bethesda)">
        <title>A chromosome-level genome assembly of Zasmidium syzygii isolated from banana leaves.</title>
        <authorList>
            <person name="van Westerhoven A.C."/>
            <person name="Mehrabi R."/>
            <person name="Talebi R."/>
            <person name="Steentjes M.B.F."/>
            <person name="Corcolon B."/>
            <person name="Chong P.A."/>
            <person name="Kema G.H.J."/>
            <person name="Seidl M.F."/>
        </authorList>
    </citation>
    <scope>NUCLEOTIDE SEQUENCE [LARGE SCALE GENOMIC DNA]</scope>
    <source>
        <strain evidence="2 3">P124</strain>
    </source>
</reference>
<name>A0ABR0EYA7_ZASCE</name>
<accession>A0ABR0EYA7</accession>
<gene>
    <name evidence="2" type="ORF">PRZ48_000229</name>
</gene>
<evidence type="ECO:0000313" key="2">
    <source>
        <dbReference type="EMBL" id="KAK4506497.1"/>
    </source>
</evidence>
<organism evidence="2 3">
    <name type="scientific">Zasmidium cellare</name>
    <name type="common">Wine cellar mold</name>
    <name type="synonym">Racodium cellare</name>
    <dbReference type="NCBI Taxonomy" id="395010"/>
    <lineage>
        <taxon>Eukaryota</taxon>
        <taxon>Fungi</taxon>
        <taxon>Dikarya</taxon>
        <taxon>Ascomycota</taxon>
        <taxon>Pezizomycotina</taxon>
        <taxon>Dothideomycetes</taxon>
        <taxon>Dothideomycetidae</taxon>
        <taxon>Mycosphaerellales</taxon>
        <taxon>Mycosphaerellaceae</taxon>
        <taxon>Zasmidium</taxon>
    </lineage>
</organism>
<comment type="caution">
    <text evidence="2">The sequence shown here is derived from an EMBL/GenBank/DDBJ whole genome shotgun (WGS) entry which is preliminary data.</text>
</comment>
<proteinExistence type="predicted"/>
<evidence type="ECO:0000256" key="1">
    <source>
        <dbReference type="SAM" id="MobiDB-lite"/>
    </source>
</evidence>
<keyword evidence="3" id="KW-1185">Reference proteome</keyword>
<protein>
    <submittedName>
        <fullName evidence="2">Uncharacterized protein</fullName>
    </submittedName>
</protein>
<feature type="region of interest" description="Disordered" evidence="1">
    <location>
        <begin position="105"/>
        <end position="161"/>
    </location>
</feature>
<dbReference type="Proteomes" id="UP001305779">
    <property type="component" value="Unassembled WGS sequence"/>
</dbReference>
<sequence length="182" mass="17555">MSSSTTAMASGSGDYSAGAMVPFTVSFVQNSGGSAITTQYTLVGQVLDSGVTNFVGYDHGSADYLMTSSAANAQQTTLADGNTYYVSDGKAPTGYRAGVTVTATSSGASETGSGSSSSDAAAATTSGSDSSSTPSASSSDESTSSSASGSASAATTSSSSGSRLTAGMALTLAMGIFAIFSL</sequence>
<dbReference type="EMBL" id="JAXOVC010000001">
    <property type="protein sequence ID" value="KAK4506497.1"/>
    <property type="molecule type" value="Genomic_DNA"/>
</dbReference>